<organism evidence="2 3">
    <name type="scientific">Nitrosospira briensis</name>
    <dbReference type="NCBI Taxonomy" id="35799"/>
    <lineage>
        <taxon>Bacteria</taxon>
        <taxon>Pseudomonadati</taxon>
        <taxon>Pseudomonadota</taxon>
        <taxon>Betaproteobacteria</taxon>
        <taxon>Nitrosomonadales</taxon>
        <taxon>Nitrosomonadaceae</taxon>
        <taxon>Nitrosospira</taxon>
    </lineage>
</organism>
<proteinExistence type="predicted"/>
<dbReference type="RefSeq" id="WP_074794953.1">
    <property type="nucleotide sequence ID" value="NZ_FOVJ01000001.1"/>
</dbReference>
<evidence type="ECO:0000313" key="2">
    <source>
        <dbReference type="EMBL" id="SFN40626.1"/>
    </source>
</evidence>
<sequence>MNDEYKGYRITAWPERDDATKLWNGRFRILDDKGAVAYESFAEPVDDENKAHEAASAKARTWVDEQGH</sequence>
<accession>A0A1I4YRJ3</accession>
<evidence type="ECO:0000256" key="1">
    <source>
        <dbReference type="SAM" id="MobiDB-lite"/>
    </source>
</evidence>
<dbReference type="Proteomes" id="UP000183107">
    <property type="component" value="Unassembled WGS sequence"/>
</dbReference>
<dbReference type="EMBL" id="FOVJ01000001">
    <property type="protein sequence ID" value="SFN40626.1"/>
    <property type="molecule type" value="Genomic_DNA"/>
</dbReference>
<evidence type="ECO:0000313" key="3">
    <source>
        <dbReference type="Proteomes" id="UP000183107"/>
    </source>
</evidence>
<name>A0A1I4YRJ3_9PROT</name>
<dbReference type="AlphaFoldDB" id="A0A1I4YRJ3"/>
<feature type="region of interest" description="Disordered" evidence="1">
    <location>
        <begin position="46"/>
        <end position="68"/>
    </location>
</feature>
<reference evidence="3" key="1">
    <citation type="submission" date="2016-10" db="EMBL/GenBank/DDBJ databases">
        <authorList>
            <person name="Varghese N."/>
        </authorList>
    </citation>
    <scope>NUCLEOTIDE SEQUENCE [LARGE SCALE GENOMIC DNA]</scope>
    <source>
        <strain evidence="3">Nsp8</strain>
    </source>
</reference>
<gene>
    <name evidence="2" type="ORF">SAMN05216386_0850</name>
</gene>
<keyword evidence="3" id="KW-1185">Reference proteome</keyword>
<feature type="compositionally biased region" description="Basic and acidic residues" evidence="1">
    <location>
        <begin position="47"/>
        <end position="68"/>
    </location>
</feature>
<protein>
    <submittedName>
        <fullName evidence="2">Transcriptional activator HlyU</fullName>
    </submittedName>
</protein>